<comment type="caution">
    <text evidence="2">The sequence shown here is derived from an EMBL/GenBank/DDBJ whole genome shotgun (WGS) entry which is preliminary data.</text>
</comment>
<dbReference type="AlphaFoldDB" id="A0A016TSE1"/>
<evidence type="ECO:0000256" key="1">
    <source>
        <dbReference type="SAM" id="MobiDB-lite"/>
    </source>
</evidence>
<reference evidence="3" key="1">
    <citation type="journal article" date="2015" name="Nat. Genet.">
        <title>The genome and transcriptome of the zoonotic hookworm Ancylostoma ceylanicum identify infection-specific gene families.</title>
        <authorList>
            <person name="Schwarz E.M."/>
            <person name="Hu Y."/>
            <person name="Antoshechkin I."/>
            <person name="Miller M.M."/>
            <person name="Sternberg P.W."/>
            <person name="Aroian R.V."/>
        </authorList>
    </citation>
    <scope>NUCLEOTIDE SEQUENCE</scope>
    <source>
        <strain evidence="3">HY135</strain>
    </source>
</reference>
<organism evidence="2 3">
    <name type="scientific">Ancylostoma ceylanicum</name>
    <dbReference type="NCBI Taxonomy" id="53326"/>
    <lineage>
        <taxon>Eukaryota</taxon>
        <taxon>Metazoa</taxon>
        <taxon>Ecdysozoa</taxon>
        <taxon>Nematoda</taxon>
        <taxon>Chromadorea</taxon>
        <taxon>Rhabditida</taxon>
        <taxon>Rhabditina</taxon>
        <taxon>Rhabditomorpha</taxon>
        <taxon>Strongyloidea</taxon>
        <taxon>Ancylostomatidae</taxon>
        <taxon>Ancylostomatinae</taxon>
        <taxon>Ancylostoma</taxon>
    </lineage>
</organism>
<accession>A0A016TSE1</accession>
<feature type="compositionally biased region" description="Basic and acidic residues" evidence="1">
    <location>
        <begin position="16"/>
        <end position="25"/>
    </location>
</feature>
<feature type="region of interest" description="Disordered" evidence="1">
    <location>
        <begin position="1"/>
        <end position="25"/>
    </location>
</feature>
<gene>
    <name evidence="2" type="primary">Acey_s0079.g1272</name>
    <name evidence="2" type="ORF">Y032_0079g1272</name>
</gene>
<dbReference type="EMBL" id="JARK01001415">
    <property type="protein sequence ID" value="EYC05954.1"/>
    <property type="molecule type" value="Genomic_DNA"/>
</dbReference>
<proteinExistence type="predicted"/>
<evidence type="ECO:0000313" key="2">
    <source>
        <dbReference type="EMBL" id="EYC05954.1"/>
    </source>
</evidence>
<sequence length="94" mass="10654">MWKIDGAHISKCPGNRRNDGYPERTRKLAETRITNVDQHVRQSVWHRASGHAHRSIPARLLLAFHRGEKFVPEAPAGAGSVATTRHRWNLGLRS</sequence>
<keyword evidence="3" id="KW-1185">Reference proteome</keyword>
<evidence type="ECO:0000313" key="3">
    <source>
        <dbReference type="Proteomes" id="UP000024635"/>
    </source>
</evidence>
<protein>
    <submittedName>
        <fullName evidence="2">Uncharacterized protein</fullName>
    </submittedName>
</protein>
<name>A0A016TSE1_9BILA</name>
<dbReference type="Proteomes" id="UP000024635">
    <property type="component" value="Unassembled WGS sequence"/>
</dbReference>